<protein>
    <recommendedName>
        <fullName evidence="4 9">Heme exporter protein C</fullName>
    </recommendedName>
    <alternativeName>
        <fullName evidence="9">Cytochrome c-type biogenesis protein</fullName>
    </alternativeName>
</protein>
<evidence type="ECO:0000313" key="12">
    <source>
        <dbReference type="Proteomes" id="UP000600865"/>
    </source>
</evidence>
<keyword evidence="12" id="KW-1185">Reference proteome</keyword>
<dbReference type="PANTHER" id="PTHR30071:SF1">
    <property type="entry name" value="CYTOCHROME B_B6 PROTEIN-RELATED"/>
    <property type="match status" value="1"/>
</dbReference>
<sequence length="257" mass="28313">MNILSNIGKLISYLANPTRFLRFSRFATPISGWSALVLISVGLIISLFISPPAVEHGQAVRIMYVHVPAAWCAMAAYTGIAIASLVSFVWRHNLADLVAKSLALPGAAFTFLALVTGSLWGRPAWGTWWQWDGRMTSVLVLLFIYIGYMAIWNIVSDRRQAARLAAILAMVGWLNIPIIKFSVNWWNTLHQPATISEPGAPGLPLELLTPLLLMFLGYTALLAWFALRGTEAELATLKRQRKAQSAPAKITIEDVPS</sequence>
<feature type="transmembrane region" description="Helical" evidence="9">
    <location>
        <begin position="164"/>
        <end position="187"/>
    </location>
</feature>
<comment type="subcellular location">
    <subcellularLocation>
        <location evidence="9">Cell inner membrane</location>
    </subcellularLocation>
    <subcellularLocation>
        <location evidence="2">Membrane</location>
        <topology evidence="2">Multi-pass membrane protein</topology>
    </subcellularLocation>
</comment>
<dbReference type="InterPro" id="IPR003557">
    <property type="entry name" value="Cyt_c_biogenesis_CcmC"/>
</dbReference>
<feature type="transmembrane region" description="Helical" evidence="9">
    <location>
        <begin position="207"/>
        <end position="227"/>
    </location>
</feature>
<evidence type="ECO:0000256" key="1">
    <source>
        <dbReference type="ARBA" id="ARBA00002442"/>
    </source>
</evidence>
<reference evidence="11 12" key="1">
    <citation type="journal article" date="2014" name="Int. J. Syst. Evol. Microbiol.">
        <title>Complete genome sequence of Corynebacterium casei LMG S-19264T (=DSM 44701T), isolated from a smear-ripened cheese.</title>
        <authorList>
            <consortium name="US DOE Joint Genome Institute (JGI-PGF)"/>
            <person name="Walter F."/>
            <person name="Albersmeier A."/>
            <person name="Kalinowski J."/>
            <person name="Ruckert C."/>
        </authorList>
    </citation>
    <scope>NUCLEOTIDE SEQUENCE [LARGE SCALE GENOMIC DNA]</scope>
    <source>
        <strain evidence="11 12">KCTC 23968</strain>
    </source>
</reference>
<dbReference type="AlphaFoldDB" id="A0A918KDJ5"/>
<name>A0A918KDJ5_9PROT</name>
<dbReference type="InterPro" id="IPR045062">
    <property type="entry name" value="Cyt_c_biogenesis_CcsA/CcmC"/>
</dbReference>
<comment type="caution">
    <text evidence="11">The sequence shown here is derived from an EMBL/GenBank/DDBJ whole genome shotgun (WGS) entry which is preliminary data.</text>
</comment>
<dbReference type="PANTHER" id="PTHR30071">
    <property type="entry name" value="HEME EXPORTER PROTEIN C"/>
    <property type="match status" value="1"/>
</dbReference>
<gene>
    <name evidence="9" type="primary">ccmC</name>
    <name evidence="11" type="ORF">GCM10011309_04010</name>
</gene>
<accession>A0A918KDJ5</accession>
<evidence type="ECO:0000256" key="7">
    <source>
        <dbReference type="ARBA" id="ARBA00022989"/>
    </source>
</evidence>
<evidence type="ECO:0000256" key="6">
    <source>
        <dbReference type="ARBA" id="ARBA00022748"/>
    </source>
</evidence>
<dbReference type="GO" id="GO:0020037">
    <property type="term" value="F:heme binding"/>
    <property type="evidence" value="ECO:0007669"/>
    <property type="project" value="InterPro"/>
</dbReference>
<evidence type="ECO:0000259" key="10">
    <source>
        <dbReference type="Pfam" id="PF01578"/>
    </source>
</evidence>
<comment type="function">
    <text evidence="1 9">Required for the export of heme to the periplasm for the biogenesis of c-type cytochromes.</text>
</comment>
<dbReference type="InterPro" id="IPR002541">
    <property type="entry name" value="Cyt_c_assembly"/>
</dbReference>
<dbReference type="GO" id="GO:0005886">
    <property type="term" value="C:plasma membrane"/>
    <property type="evidence" value="ECO:0007669"/>
    <property type="project" value="UniProtKB-SubCell"/>
</dbReference>
<keyword evidence="9" id="KW-0997">Cell inner membrane</keyword>
<keyword evidence="9" id="KW-0813">Transport</keyword>
<evidence type="ECO:0000256" key="4">
    <source>
        <dbReference type="ARBA" id="ARBA00016463"/>
    </source>
</evidence>
<evidence type="ECO:0000256" key="5">
    <source>
        <dbReference type="ARBA" id="ARBA00022692"/>
    </source>
</evidence>
<dbReference type="GO" id="GO:0017004">
    <property type="term" value="P:cytochrome complex assembly"/>
    <property type="evidence" value="ECO:0007669"/>
    <property type="project" value="UniProtKB-KW"/>
</dbReference>
<dbReference type="PRINTS" id="PR01386">
    <property type="entry name" value="CCMCBIOGNSIS"/>
</dbReference>
<organism evidence="11 12">
    <name type="scientific">Litorimonas cladophorae</name>
    <dbReference type="NCBI Taxonomy" id="1220491"/>
    <lineage>
        <taxon>Bacteria</taxon>
        <taxon>Pseudomonadati</taxon>
        <taxon>Pseudomonadota</taxon>
        <taxon>Alphaproteobacteria</taxon>
        <taxon>Maricaulales</taxon>
        <taxon>Robiginitomaculaceae</taxon>
    </lineage>
</organism>
<feature type="transmembrane region" description="Helical" evidence="9">
    <location>
        <begin position="102"/>
        <end position="121"/>
    </location>
</feature>
<dbReference type="Pfam" id="PF01578">
    <property type="entry name" value="Cytochrom_C_asm"/>
    <property type="match status" value="1"/>
</dbReference>
<comment type="similarity">
    <text evidence="3 9">Belongs to the CcmC/CycZ/HelC family.</text>
</comment>
<evidence type="ECO:0000256" key="8">
    <source>
        <dbReference type="ARBA" id="ARBA00023136"/>
    </source>
</evidence>
<evidence type="ECO:0000256" key="9">
    <source>
        <dbReference type="RuleBase" id="RU364092"/>
    </source>
</evidence>
<feature type="transmembrane region" description="Helical" evidence="9">
    <location>
        <begin position="26"/>
        <end position="48"/>
    </location>
</feature>
<dbReference type="EMBL" id="BMYV01000001">
    <property type="protein sequence ID" value="GGX58051.1"/>
    <property type="molecule type" value="Genomic_DNA"/>
</dbReference>
<evidence type="ECO:0000256" key="2">
    <source>
        <dbReference type="ARBA" id="ARBA00004141"/>
    </source>
</evidence>
<feature type="transmembrane region" description="Helical" evidence="9">
    <location>
        <begin position="133"/>
        <end position="152"/>
    </location>
</feature>
<dbReference type="NCBIfam" id="TIGR01191">
    <property type="entry name" value="ccmC"/>
    <property type="match status" value="1"/>
</dbReference>
<keyword evidence="5 9" id="KW-0812">Transmembrane</keyword>
<feature type="domain" description="Cytochrome c assembly protein" evidence="10">
    <location>
        <begin position="12"/>
        <end position="190"/>
    </location>
</feature>
<keyword evidence="7 9" id="KW-1133">Transmembrane helix</keyword>
<dbReference type="GO" id="GO:0015232">
    <property type="term" value="F:heme transmembrane transporter activity"/>
    <property type="evidence" value="ECO:0007669"/>
    <property type="project" value="InterPro"/>
</dbReference>
<dbReference type="Proteomes" id="UP000600865">
    <property type="component" value="Unassembled WGS sequence"/>
</dbReference>
<evidence type="ECO:0000313" key="11">
    <source>
        <dbReference type="EMBL" id="GGX58051.1"/>
    </source>
</evidence>
<keyword evidence="9" id="KW-1003">Cell membrane</keyword>
<evidence type="ECO:0000256" key="3">
    <source>
        <dbReference type="ARBA" id="ARBA00005840"/>
    </source>
</evidence>
<proteinExistence type="inferred from homology"/>
<dbReference type="RefSeq" id="WP_189580637.1">
    <property type="nucleotide sequence ID" value="NZ_BMYV01000001.1"/>
</dbReference>
<keyword evidence="6 9" id="KW-0201">Cytochrome c-type biogenesis</keyword>
<feature type="transmembrane region" description="Helical" evidence="9">
    <location>
        <begin position="68"/>
        <end position="90"/>
    </location>
</feature>
<keyword evidence="8 9" id="KW-0472">Membrane</keyword>